<dbReference type="InterPro" id="IPR029065">
    <property type="entry name" value="Enolase_C-like"/>
</dbReference>
<dbReference type="Gene3D" id="3.20.20.120">
    <property type="entry name" value="Enolase-like C-terminal domain"/>
    <property type="match status" value="1"/>
</dbReference>
<keyword evidence="1" id="KW-0479">Metal-binding</keyword>
<dbReference type="PROSITE" id="PS00909">
    <property type="entry name" value="MR_MLE_2"/>
    <property type="match status" value="1"/>
</dbReference>
<comment type="caution">
    <text evidence="3">The sequence shown here is derived from an EMBL/GenBank/DDBJ whole genome shotgun (WGS) entry which is preliminary data.</text>
</comment>
<dbReference type="InterPro" id="IPR036849">
    <property type="entry name" value="Enolase-like_C_sf"/>
</dbReference>
<dbReference type="GO" id="GO:0046872">
    <property type="term" value="F:metal ion binding"/>
    <property type="evidence" value="ECO:0007669"/>
    <property type="project" value="UniProtKB-KW"/>
</dbReference>
<dbReference type="Gene3D" id="3.30.390.10">
    <property type="entry name" value="Enolase-like, N-terminal domain"/>
    <property type="match status" value="1"/>
</dbReference>
<protein>
    <recommendedName>
        <fullName evidence="2">Mandelate racemase/muconate lactonizing enzyme C-terminal domain-containing protein</fullName>
    </recommendedName>
</protein>
<organism evidence="3 4">
    <name type="scientific">candidate division GN15 bacterium</name>
    <dbReference type="NCBI Taxonomy" id="2072418"/>
    <lineage>
        <taxon>Bacteria</taxon>
        <taxon>candidate division GN15</taxon>
    </lineage>
</organism>
<dbReference type="EMBL" id="PQAP01000006">
    <property type="protein sequence ID" value="PWB75966.1"/>
    <property type="molecule type" value="Genomic_DNA"/>
</dbReference>
<dbReference type="PANTHER" id="PTHR48073:SF2">
    <property type="entry name" value="O-SUCCINYLBENZOATE SYNTHASE"/>
    <property type="match status" value="1"/>
</dbReference>
<dbReference type="InterPro" id="IPR013342">
    <property type="entry name" value="Mandelate_racemase_C"/>
</dbReference>
<dbReference type="SUPFAM" id="SSF51604">
    <property type="entry name" value="Enolase C-terminal domain-like"/>
    <property type="match status" value="1"/>
</dbReference>
<evidence type="ECO:0000256" key="1">
    <source>
        <dbReference type="ARBA" id="ARBA00022723"/>
    </source>
</evidence>
<dbReference type="InterPro" id="IPR018110">
    <property type="entry name" value="Mandel_Rmase/mucon_lact_enz_CS"/>
</dbReference>
<dbReference type="GO" id="GO:0003824">
    <property type="term" value="F:catalytic activity"/>
    <property type="evidence" value="ECO:0007669"/>
    <property type="project" value="UniProtKB-ARBA"/>
</dbReference>
<reference evidence="3 4" key="1">
    <citation type="journal article" date="2018" name="ISME J.">
        <title>A methanotrophic archaeon couples anaerobic oxidation of methane to Fe(III) reduction.</title>
        <authorList>
            <person name="Cai C."/>
            <person name="Leu A.O."/>
            <person name="Xie G.J."/>
            <person name="Guo J."/>
            <person name="Feng Y."/>
            <person name="Zhao J.X."/>
            <person name="Tyson G.W."/>
            <person name="Yuan Z."/>
            <person name="Hu S."/>
        </authorList>
    </citation>
    <scope>NUCLEOTIDE SEQUENCE [LARGE SCALE GENOMIC DNA]</scope>
    <source>
        <strain evidence="3">FeB_12</strain>
    </source>
</reference>
<gene>
    <name evidence="3" type="ORF">C3F09_01515</name>
</gene>
<accession>A0A855XC85</accession>
<dbReference type="Pfam" id="PF13378">
    <property type="entry name" value="MR_MLE_C"/>
    <property type="match status" value="1"/>
</dbReference>
<feature type="domain" description="Mandelate racemase/muconate lactonizing enzyme C-terminal" evidence="2">
    <location>
        <begin position="131"/>
        <end position="220"/>
    </location>
</feature>
<proteinExistence type="predicted"/>
<dbReference type="Proteomes" id="UP000250918">
    <property type="component" value="Unassembled WGS sequence"/>
</dbReference>
<dbReference type="PANTHER" id="PTHR48073">
    <property type="entry name" value="O-SUCCINYLBENZOATE SYNTHASE-RELATED"/>
    <property type="match status" value="1"/>
</dbReference>
<dbReference type="SMART" id="SM00922">
    <property type="entry name" value="MR_MLE"/>
    <property type="match status" value="1"/>
</dbReference>
<evidence type="ECO:0000313" key="4">
    <source>
        <dbReference type="Proteomes" id="UP000250918"/>
    </source>
</evidence>
<dbReference type="GO" id="GO:0009063">
    <property type="term" value="P:amino acid catabolic process"/>
    <property type="evidence" value="ECO:0007669"/>
    <property type="project" value="InterPro"/>
</dbReference>
<evidence type="ECO:0000313" key="3">
    <source>
        <dbReference type="EMBL" id="PWB75966.1"/>
    </source>
</evidence>
<name>A0A855XC85_9BACT</name>
<sequence>MRIDVVSVDLPLKKKFAISKGSAVIKTNILTILGERYCGEAAGSVAYGPSPDVMESDLLKGAAALGQARKITPEALAMVDSLSIGSNARAALMGMAVNALSGDSGKLPWEVLGLDSPGRIRTSVTFALLDPATTVERVICSPQSIVKIKMGDSHDEALLDLLKHVRGKEIRVDANGGWSVARAEEMIAQLAKIGVKIIEQPTAEEFVAEWPRLKGAHRQVELFMDEGMNTRRDVEEFNSSVDGINIKMAKSGGILEAVRMARAAKKAGKKVMLGCMVESSIGIAPAMYMGSLADYFDLDGPLLLNHDIADGLTYRSDTITVGKTIVGGPVLRQDVIPKQTNR</sequence>
<evidence type="ECO:0000259" key="2">
    <source>
        <dbReference type="SMART" id="SM00922"/>
    </source>
</evidence>
<dbReference type="AlphaFoldDB" id="A0A855XC85"/>
<dbReference type="InterPro" id="IPR029017">
    <property type="entry name" value="Enolase-like_N"/>
</dbReference>